<evidence type="ECO:0000259" key="3">
    <source>
        <dbReference type="SMART" id="SM00894"/>
    </source>
</evidence>
<proteinExistence type="predicted"/>
<dbReference type="EMBL" id="CP069534">
    <property type="protein sequence ID" value="QRP70010.1"/>
    <property type="molecule type" value="Genomic_DNA"/>
</dbReference>
<evidence type="ECO:0000313" key="4">
    <source>
        <dbReference type="EMBL" id="QRP70010.1"/>
    </source>
</evidence>
<feature type="transmembrane region" description="Helical" evidence="2">
    <location>
        <begin position="85"/>
        <end position="103"/>
    </location>
</feature>
<protein>
    <submittedName>
        <fullName evidence="4">Excalibur calcium-binding domain-containing protein</fullName>
    </submittedName>
</protein>
<dbReference type="AlphaFoldDB" id="A0AAX1L6Z7"/>
<dbReference type="SMART" id="SM00894">
    <property type="entry name" value="Excalibur"/>
    <property type="match status" value="1"/>
</dbReference>
<feature type="region of interest" description="Disordered" evidence="1">
    <location>
        <begin position="106"/>
        <end position="197"/>
    </location>
</feature>
<reference evidence="4" key="1">
    <citation type="submission" date="2021-02" db="EMBL/GenBank/DDBJ databases">
        <title>FDA dAtabase for Regulatory Grade micrObial Sequences (FDA-ARGOS): Supporting development and validation of Infectious Disease Dx tests.</title>
        <authorList>
            <person name="Sproer C."/>
            <person name="Gronow S."/>
            <person name="Severitt S."/>
            <person name="Schroder I."/>
            <person name="Tallon L."/>
            <person name="Sadzewicz L."/>
            <person name="Zhao X."/>
            <person name="Boylan J."/>
            <person name="Ott S."/>
            <person name="Bowen H."/>
            <person name="Vavikolanu K."/>
            <person name="Mehta A."/>
            <person name="Aluvathingal J."/>
            <person name="Nadendla S."/>
            <person name="Lowell S."/>
            <person name="Myers T."/>
            <person name="Yan Y."/>
            <person name="Sichtig H."/>
        </authorList>
    </citation>
    <scope>NUCLEOTIDE SEQUENCE</scope>
    <source>
        <strain evidence="4">FDAARGOS_1191</strain>
    </source>
</reference>
<keyword evidence="2" id="KW-0472">Membrane</keyword>
<evidence type="ECO:0000256" key="2">
    <source>
        <dbReference type="SAM" id="Phobius"/>
    </source>
</evidence>
<accession>A0AAX1L6Z7</accession>
<keyword evidence="2" id="KW-0812">Transmembrane</keyword>
<name>A0AAX1L6Z7_9CORY</name>
<evidence type="ECO:0000313" key="5">
    <source>
        <dbReference type="Proteomes" id="UP000617681"/>
    </source>
</evidence>
<keyword evidence="2" id="KW-1133">Transmembrane helix</keyword>
<sequence>MFGIFFAIVGLVMPETLFMLLFGLVFVIPGAWWIISDRRDQKQWDRYEETVENNRRLATMIGDDNPDIVAGMGVVDPPSKRSRHWGIVSIVMAVLFAGFVVLAPKQETTSEETPTTSASPTTSLTVTTSKTSTTRTTASPSSSTTTTTQAQEPTVTSTGTVEPTEAEVQPAAVLPPPPAPVEEAPTVPSPAPQQANGFMGAADNGGKSSYANCKDVWNTLGRPIRAGEPGYVAGHGKLDGDGDGVGCEKDPR</sequence>
<dbReference type="RefSeq" id="WP_005395244.1">
    <property type="nucleotide sequence ID" value="NZ_CP069534.1"/>
</dbReference>
<evidence type="ECO:0000256" key="1">
    <source>
        <dbReference type="SAM" id="MobiDB-lite"/>
    </source>
</evidence>
<gene>
    <name evidence="4" type="ORF">I6J21_09470</name>
</gene>
<feature type="region of interest" description="Disordered" evidence="1">
    <location>
        <begin position="229"/>
        <end position="252"/>
    </location>
</feature>
<feature type="compositionally biased region" description="Low complexity" evidence="1">
    <location>
        <begin position="111"/>
        <end position="158"/>
    </location>
</feature>
<dbReference type="Pfam" id="PF05901">
    <property type="entry name" value="Excalibur"/>
    <property type="match status" value="1"/>
</dbReference>
<feature type="transmembrane region" description="Helical" evidence="2">
    <location>
        <begin position="6"/>
        <end position="35"/>
    </location>
</feature>
<organism evidence="4 5">
    <name type="scientific">Corynebacterium glucuronolyticum</name>
    <dbReference type="NCBI Taxonomy" id="39791"/>
    <lineage>
        <taxon>Bacteria</taxon>
        <taxon>Bacillati</taxon>
        <taxon>Actinomycetota</taxon>
        <taxon>Actinomycetes</taxon>
        <taxon>Mycobacteriales</taxon>
        <taxon>Corynebacteriaceae</taxon>
        <taxon>Corynebacterium</taxon>
    </lineage>
</organism>
<feature type="compositionally biased region" description="Basic and acidic residues" evidence="1">
    <location>
        <begin position="236"/>
        <end position="252"/>
    </location>
</feature>
<dbReference type="Proteomes" id="UP000617681">
    <property type="component" value="Chromosome"/>
</dbReference>
<dbReference type="InterPro" id="IPR008613">
    <property type="entry name" value="Excalibur_Ca-bd_domain"/>
</dbReference>
<feature type="domain" description="Excalibur calcium-binding" evidence="3">
    <location>
        <begin position="209"/>
        <end position="248"/>
    </location>
</feature>